<protein>
    <submittedName>
        <fullName evidence="1">Uncharacterized protein</fullName>
    </submittedName>
</protein>
<evidence type="ECO:0000313" key="1">
    <source>
        <dbReference type="EMBL" id="MCD7463684.1"/>
    </source>
</evidence>
<keyword evidence="2" id="KW-1185">Reference proteome</keyword>
<dbReference type="Proteomes" id="UP000823775">
    <property type="component" value="Unassembled WGS sequence"/>
</dbReference>
<sequence length="107" mass="12357">MSMTVDGEEEVFDVFREAQWLPHYEELKTIMVVEPKMSKEALGKYLSHEDPLGRAFIHEKEKVDSLEVAECLEVLDATKSYNRRGSSLETLDRPLAWEKQKPSTEKA</sequence>
<gene>
    <name evidence="1" type="ORF">HAX54_051140</name>
</gene>
<organism evidence="1 2">
    <name type="scientific">Datura stramonium</name>
    <name type="common">Jimsonweed</name>
    <name type="synonym">Common thornapple</name>
    <dbReference type="NCBI Taxonomy" id="4076"/>
    <lineage>
        <taxon>Eukaryota</taxon>
        <taxon>Viridiplantae</taxon>
        <taxon>Streptophyta</taxon>
        <taxon>Embryophyta</taxon>
        <taxon>Tracheophyta</taxon>
        <taxon>Spermatophyta</taxon>
        <taxon>Magnoliopsida</taxon>
        <taxon>eudicotyledons</taxon>
        <taxon>Gunneridae</taxon>
        <taxon>Pentapetalae</taxon>
        <taxon>asterids</taxon>
        <taxon>lamiids</taxon>
        <taxon>Solanales</taxon>
        <taxon>Solanaceae</taxon>
        <taxon>Solanoideae</taxon>
        <taxon>Datureae</taxon>
        <taxon>Datura</taxon>
    </lineage>
</organism>
<proteinExistence type="predicted"/>
<dbReference type="EMBL" id="JACEIK010000904">
    <property type="protein sequence ID" value="MCD7463684.1"/>
    <property type="molecule type" value="Genomic_DNA"/>
</dbReference>
<reference evidence="1 2" key="1">
    <citation type="journal article" date="2021" name="BMC Genomics">
        <title>Datura genome reveals duplications of psychoactive alkaloid biosynthetic genes and high mutation rate following tissue culture.</title>
        <authorList>
            <person name="Rajewski A."/>
            <person name="Carter-House D."/>
            <person name="Stajich J."/>
            <person name="Litt A."/>
        </authorList>
    </citation>
    <scope>NUCLEOTIDE SEQUENCE [LARGE SCALE GENOMIC DNA]</scope>
    <source>
        <strain evidence="1">AR-01</strain>
    </source>
</reference>
<name>A0ABS8SY44_DATST</name>
<feature type="non-terminal residue" evidence="1">
    <location>
        <position position="107"/>
    </location>
</feature>
<evidence type="ECO:0000313" key="2">
    <source>
        <dbReference type="Proteomes" id="UP000823775"/>
    </source>
</evidence>
<comment type="caution">
    <text evidence="1">The sequence shown here is derived from an EMBL/GenBank/DDBJ whole genome shotgun (WGS) entry which is preliminary data.</text>
</comment>
<accession>A0ABS8SY44</accession>